<evidence type="ECO:0000259" key="3">
    <source>
        <dbReference type="Pfam" id="PF02737"/>
    </source>
</evidence>
<feature type="domain" description="3-hydroxyacyl-CoA dehydrogenase C-terminal" evidence="2">
    <location>
        <begin position="191"/>
        <end position="289"/>
    </location>
</feature>
<dbReference type="GO" id="GO:0006631">
    <property type="term" value="P:fatty acid metabolic process"/>
    <property type="evidence" value="ECO:0007669"/>
    <property type="project" value="InterPro"/>
</dbReference>
<dbReference type="InterPro" id="IPR036291">
    <property type="entry name" value="NAD(P)-bd_dom_sf"/>
</dbReference>
<feature type="domain" description="3-hydroxyacyl-CoA dehydrogenase C-terminal" evidence="2">
    <location>
        <begin position="311"/>
        <end position="360"/>
    </location>
</feature>
<dbReference type="GO" id="GO:0070403">
    <property type="term" value="F:NAD+ binding"/>
    <property type="evidence" value="ECO:0007669"/>
    <property type="project" value="InterPro"/>
</dbReference>
<dbReference type="SUPFAM" id="SSF48179">
    <property type="entry name" value="6-phosphogluconate dehydrogenase C-terminal domain-like"/>
    <property type="match status" value="2"/>
</dbReference>
<feature type="domain" description="3-hydroxyacyl-CoA dehydrogenase NAD binding" evidence="3">
    <location>
        <begin position="12"/>
        <end position="186"/>
    </location>
</feature>
<sequence>MNNHNKPGIDRVTLIGAGTMGCYNALTAAISGYTVTLYDASEQSLAAVPERQRDMANMLVGAGWCSEEDVQGAAQRTRVTSDLASACAQADLVNESVYEELALKQQVHAELDALCDPSTLLTTNSSALLVSEVERQVVRRERFAALHSHYASPLVDIVPGTATSSDVIDRLEAYVTSLRGVPLVLKKENPGYVLNAMLGSVLGTSLAMLVEGRYNVATIDASWGKAQEALMGPFALIDLFGLGVIRDAWLHRQREDALQAYQHAIVAQLESMLADGSLGMQSGQGFYHYPEPAYSSETFVDNADDECAALLQAALLAAAVTLVTDDIVSAEQVDLAWTVGMHAPWGPFTLMDKLGRDAIELRVNMASEFGLLLPQSAVSVVGRLDGLLSNRGVVTQ</sequence>
<proteinExistence type="predicted"/>
<dbReference type="Pfam" id="PF00725">
    <property type="entry name" value="3HCDH"/>
    <property type="match status" value="2"/>
</dbReference>
<reference evidence="4 5" key="1">
    <citation type="submission" date="2018-01" db="EMBL/GenBank/DDBJ databases">
        <title>The draft genome sequence of Halioglobus japonicus S1-36.</title>
        <authorList>
            <person name="Du Z.-J."/>
            <person name="Shi M.-J."/>
        </authorList>
    </citation>
    <scope>NUCLEOTIDE SEQUENCE [LARGE SCALE GENOMIC DNA]</scope>
    <source>
        <strain evidence="4 5">S1-36</strain>
    </source>
</reference>
<evidence type="ECO:0000313" key="5">
    <source>
        <dbReference type="Proteomes" id="UP000235162"/>
    </source>
</evidence>
<dbReference type="Proteomes" id="UP000235162">
    <property type="component" value="Unassembled WGS sequence"/>
</dbReference>
<dbReference type="PANTHER" id="PTHR48075">
    <property type="entry name" value="3-HYDROXYACYL-COA DEHYDROGENASE FAMILY PROTEIN"/>
    <property type="match status" value="1"/>
</dbReference>
<comment type="caution">
    <text evidence="4">The sequence shown here is derived from an EMBL/GenBank/DDBJ whole genome shotgun (WGS) entry which is preliminary data.</text>
</comment>
<evidence type="ECO:0000313" key="4">
    <source>
        <dbReference type="EMBL" id="PLW86528.1"/>
    </source>
</evidence>
<dbReference type="EMBL" id="PKUR01000002">
    <property type="protein sequence ID" value="PLW86528.1"/>
    <property type="molecule type" value="Genomic_DNA"/>
</dbReference>
<keyword evidence="5" id="KW-1185">Reference proteome</keyword>
<evidence type="ECO:0000259" key="2">
    <source>
        <dbReference type="Pfam" id="PF00725"/>
    </source>
</evidence>
<dbReference type="InterPro" id="IPR008927">
    <property type="entry name" value="6-PGluconate_DH-like_C_sf"/>
</dbReference>
<gene>
    <name evidence="4" type="ORF">C0029_08975</name>
</gene>
<evidence type="ECO:0008006" key="6">
    <source>
        <dbReference type="Google" id="ProtNLM"/>
    </source>
</evidence>
<dbReference type="RefSeq" id="WP_084199144.1">
    <property type="nucleotide sequence ID" value="NZ_BMYL01000002.1"/>
</dbReference>
<keyword evidence="1" id="KW-0560">Oxidoreductase</keyword>
<dbReference type="GO" id="GO:0016616">
    <property type="term" value="F:oxidoreductase activity, acting on the CH-OH group of donors, NAD or NADP as acceptor"/>
    <property type="evidence" value="ECO:0007669"/>
    <property type="project" value="InterPro"/>
</dbReference>
<dbReference type="Gene3D" id="3.40.50.720">
    <property type="entry name" value="NAD(P)-binding Rossmann-like Domain"/>
    <property type="match status" value="1"/>
</dbReference>
<dbReference type="InterPro" id="IPR006108">
    <property type="entry name" value="3HC_DH_C"/>
</dbReference>
<organism evidence="4 5">
    <name type="scientific">Halioglobus japonicus</name>
    <dbReference type="NCBI Taxonomy" id="930805"/>
    <lineage>
        <taxon>Bacteria</taxon>
        <taxon>Pseudomonadati</taxon>
        <taxon>Pseudomonadota</taxon>
        <taxon>Gammaproteobacteria</taxon>
        <taxon>Cellvibrionales</taxon>
        <taxon>Halieaceae</taxon>
        <taxon>Halioglobus</taxon>
    </lineage>
</organism>
<dbReference type="KEGG" id="hja:BST95_09940"/>
<evidence type="ECO:0000256" key="1">
    <source>
        <dbReference type="ARBA" id="ARBA00023002"/>
    </source>
</evidence>
<dbReference type="AlphaFoldDB" id="A0AAP8MET4"/>
<dbReference type="PANTHER" id="PTHR48075:SF5">
    <property type="entry name" value="3-HYDROXYBUTYRYL-COA DEHYDROGENASE"/>
    <property type="match status" value="1"/>
</dbReference>
<accession>A0AAP8MET4</accession>
<dbReference type="PROSITE" id="PS51257">
    <property type="entry name" value="PROKAR_LIPOPROTEIN"/>
    <property type="match status" value="1"/>
</dbReference>
<dbReference type="Pfam" id="PF02737">
    <property type="entry name" value="3HCDH_N"/>
    <property type="match status" value="1"/>
</dbReference>
<protein>
    <recommendedName>
        <fullName evidence="6">3-hydroxyacyl-CoA dehydrogenase</fullName>
    </recommendedName>
</protein>
<name>A0AAP8MET4_9GAMM</name>
<dbReference type="Gene3D" id="1.10.1040.50">
    <property type="match status" value="1"/>
</dbReference>
<dbReference type="SUPFAM" id="SSF51735">
    <property type="entry name" value="NAD(P)-binding Rossmann-fold domains"/>
    <property type="match status" value="1"/>
</dbReference>
<dbReference type="InterPro" id="IPR006176">
    <property type="entry name" value="3-OHacyl-CoA_DH_NAD-bd"/>
</dbReference>